<dbReference type="RefSeq" id="WP_175548992.1">
    <property type="nucleotide sequence ID" value="NZ_FRAR01000013.1"/>
</dbReference>
<evidence type="ECO:0000313" key="1">
    <source>
        <dbReference type="EMBL" id="SHK42748.1"/>
    </source>
</evidence>
<organism evidence="1 2">
    <name type="scientific">Desulforamulus aeronauticus DSM 10349</name>
    <dbReference type="NCBI Taxonomy" id="1121421"/>
    <lineage>
        <taxon>Bacteria</taxon>
        <taxon>Bacillati</taxon>
        <taxon>Bacillota</taxon>
        <taxon>Clostridia</taxon>
        <taxon>Eubacteriales</taxon>
        <taxon>Peptococcaceae</taxon>
        <taxon>Desulforamulus</taxon>
    </lineage>
</organism>
<proteinExistence type="predicted"/>
<reference evidence="2" key="1">
    <citation type="submission" date="2016-11" db="EMBL/GenBank/DDBJ databases">
        <authorList>
            <person name="Varghese N."/>
            <person name="Submissions S."/>
        </authorList>
    </citation>
    <scope>NUCLEOTIDE SEQUENCE [LARGE SCALE GENOMIC DNA]</scope>
    <source>
        <strain evidence="2">DSM 10349</strain>
    </source>
</reference>
<accession>A0A1M6SE32</accession>
<name>A0A1M6SE32_9FIRM</name>
<dbReference type="AlphaFoldDB" id="A0A1M6SE32"/>
<dbReference type="Proteomes" id="UP000183997">
    <property type="component" value="Unassembled WGS sequence"/>
</dbReference>
<keyword evidence="2" id="KW-1185">Reference proteome</keyword>
<protein>
    <submittedName>
        <fullName evidence="1">Uncharacterized protein</fullName>
    </submittedName>
</protein>
<dbReference type="EMBL" id="FRAR01000013">
    <property type="protein sequence ID" value="SHK42748.1"/>
    <property type="molecule type" value="Genomic_DNA"/>
</dbReference>
<gene>
    <name evidence="1" type="ORF">SAMN02745123_01824</name>
</gene>
<evidence type="ECO:0000313" key="2">
    <source>
        <dbReference type="Proteomes" id="UP000183997"/>
    </source>
</evidence>
<sequence>MENILGFLISSGFFLINQGVKSFVKKKRDYSEKHSGTKKLISTNL</sequence>